<dbReference type="SUPFAM" id="SSF102114">
    <property type="entry name" value="Radical SAM enzymes"/>
    <property type="match status" value="1"/>
</dbReference>
<dbReference type="EMBL" id="JAIRBT010000041">
    <property type="protein sequence ID" value="MBZ6068352.1"/>
    <property type="molecule type" value="Genomic_DNA"/>
</dbReference>
<dbReference type="PIRSF" id="PIRSF004869">
    <property type="entry name" value="PflX_prd"/>
    <property type="match status" value="1"/>
</dbReference>
<feature type="domain" description="Radical SAM core" evidence="8">
    <location>
        <begin position="70"/>
        <end position="285"/>
    </location>
</feature>
<evidence type="ECO:0000313" key="10">
    <source>
        <dbReference type="Proteomes" id="UP000774958"/>
    </source>
</evidence>
<keyword evidence="4" id="KW-0949">S-adenosyl-L-methionine</keyword>
<evidence type="ECO:0000256" key="1">
    <source>
        <dbReference type="ARBA" id="ARBA00001966"/>
    </source>
</evidence>
<evidence type="ECO:0000256" key="3">
    <source>
        <dbReference type="ARBA" id="ARBA00022526"/>
    </source>
</evidence>
<accession>A0ABS7VG29</accession>
<keyword evidence="5" id="KW-0479">Metal-binding</keyword>
<keyword evidence="2" id="KW-0004">4Fe-4S</keyword>
<dbReference type="PANTHER" id="PTHR30352">
    <property type="entry name" value="PYRUVATE FORMATE-LYASE-ACTIVATING ENZYME"/>
    <property type="match status" value="1"/>
</dbReference>
<comment type="cofactor">
    <cofactor evidence="1">
        <name>[4Fe-4S] cluster</name>
        <dbReference type="ChEBI" id="CHEBI:49883"/>
    </cofactor>
</comment>
<keyword evidence="7" id="KW-0411">Iron-sulfur</keyword>
<evidence type="ECO:0000259" key="8">
    <source>
        <dbReference type="PROSITE" id="PS51918"/>
    </source>
</evidence>
<sequence length="355" mass="39761">MDTLHPTRYWRRLDDGRVECTLCPRLCQLRDGKRGVCYMRQAREGEIVLTHWGETSGFCIDPIEKKPLYHYLPGSATLSFGTLGCNLTCRYCQNWSISKSREDERLNERTTPAQIADLALHHGCRSVAFTYNDPVISLEFTLEVAKACHDRGIKAVAVSAGYVNPKPALELFGAMDAANIDLKGFSDDFYHGLCGGALTPVLECLKLIRHQTHCWLEITTLVIPGHNDDDATLSALSQWIARELGADTPLHFTAFHPDFHLTEPAVTPMETLQRARERALANGLHHVYTGNIPNSASESTYCSGCGALLIERSGYRLGQWRLSEGRCVHCHRALCGHFEPYPEAWGPKRLRVNPE</sequence>
<dbReference type="InterPro" id="IPR058240">
    <property type="entry name" value="rSAM_sf"/>
</dbReference>
<reference evidence="9 10" key="1">
    <citation type="submission" date="2021-09" db="EMBL/GenBank/DDBJ databases">
        <title>Aeromonas schubertii isolated from Asian sea bass.</title>
        <authorList>
            <person name="Pinpimai K."/>
        </authorList>
    </citation>
    <scope>NUCLEOTIDE SEQUENCE [LARGE SCALE GENOMIC DNA]</scope>
    <source>
        <strain evidence="9 10">CHULA2021a</strain>
    </source>
</reference>
<name>A0ABS7VG29_9GAMM</name>
<dbReference type="InterPro" id="IPR016431">
    <property type="entry name" value="Pyrv-formate_lyase-activ_prd"/>
</dbReference>
<keyword evidence="3" id="KW-0313">Glucose metabolism</keyword>
<dbReference type="Gene3D" id="3.20.20.70">
    <property type="entry name" value="Aldolase class I"/>
    <property type="match status" value="1"/>
</dbReference>
<organism evidence="9 10">
    <name type="scientific">Aeromonas schubertii</name>
    <dbReference type="NCBI Taxonomy" id="652"/>
    <lineage>
        <taxon>Bacteria</taxon>
        <taxon>Pseudomonadati</taxon>
        <taxon>Pseudomonadota</taxon>
        <taxon>Gammaproteobacteria</taxon>
        <taxon>Aeromonadales</taxon>
        <taxon>Aeromonadaceae</taxon>
        <taxon>Aeromonas</taxon>
    </lineage>
</organism>
<evidence type="ECO:0000256" key="4">
    <source>
        <dbReference type="ARBA" id="ARBA00022691"/>
    </source>
</evidence>
<keyword evidence="10" id="KW-1185">Reference proteome</keyword>
<evidence type="ECO:0000256" key="5">
    <source>
        <dbReference type="ARBA" id="ARBA00022723"/>
    </source>
</evidence>
<dbReference type="PANTHER" id="PTHR30352:SF5">
    <property type="entry name" value="PYRUVATE FORMATE-LYASE 1-ACTIVATING ENZYME"/>
    <property type="match status" value="1"/>
</dbReference>
<evidence type="ECO:0000256" key="7">
    <source>
        <dbReference type="ARBA" id="ARBA00023014"/>
    </source>
</evidence>
<dbReference type="InterPro" id="IPR027596">
    <property type="entry name" value="AmmeMemoSam_rS"/>
</dbReference>
<gene>
    <name evidence="9" type="primary">amrS</name>
    <name evidence="9" type="ORF">LA374_19390</name>
</gene>
<dbReference type="InterPro" id="IPR034457">
    <property type="entry name" value="Organic_radical-activating"/>
</dbReference>
<keyword evidence="6" id="KW-0408">Iron</keyword>
<dbReference type="InterPro" id="IPR007197">
    <property type="entry name" value="rSAM"/>
</dbReference>
<protein>
    <submittedName>
        <fullName evidence="9">AmmeMemoRadiSam system radical SAM enzyme</fullName>
    </submittedName>
</protein>
<dbReference type="CDD" id="cd01335">
    <property type="entry name" value="Radical_SAM"/>
    <property type="match status" value="1"/>
</dbReference>
<dbReference type="InterPro" id="IPR013785">
    <property type="entry name" value="Aldolase_TIM"/>
</dbReference>
<dbReference type="SFLD" id="SFLDG01101">
    <property type="entry name" value="Uncharacterised_Radical_SAM_Su"/>
    <property type="match status" value="1"/>
</dbReference>
<dbReference type="NCBIfam" id="TIGR04337">
    <property type="entry name" value="AmmeMemoSam_rS"/>
    <property type="match status" value="1"/>
</dbReference>
<comment type="caution">
    <text evidence="9">The sequence shown here is derived from an EMBL/GenBank/DDBJ whole genome shotgun (WGS) entry which is preliminary data.</text>
</comment>
<evidence type="ECO:0000256" key="2">
    <source>
        <dbReference type="ARBA" id="ARBA00022485"/>
    </source>
</evidence>
<evidence type="ECO:0000313" key="9">
    <source>
        <dbReference type="EMBL" id="MBZ6068352.1"/>
    </source>
</evidence>
<dbReference type="PROSITE" id="PS51918">
    <property type="entry name" value="RADICAL_SAM"/>
    <property type="match status" value="1"/>
</dbReference>
<evidence type="ECO:0000256" key="6">
    <source>
        <dbReference type="ARBA" id="ARBA00023004"/>
    </source>
</evidence>
<dbReference type="Pfam" id="PF04055">
    <property type="entry name" value="Radical_SAM"/>
    <property type="match status" value="1"/>
</dbReference>
<keyword evidence="3" id="KW-0119">Carbohydrate metabolism</keyword>
<dbReference type="SFLD" id="SFLDS00029">
    <property type="entry name" value="Radical_SAM"/>
    <property type="match status" value="1"/>
</dbReference>
<dbReference type="RefSeq" id="WP_224160671.1">
    <property type="nucleotide sequence ID" value="NZ_JAIRBS010000008.1"/>
</dbReference>
<dbReference type="Proteomes" id="UP000774958">
    <property type="component" value="Unassembled WGS sequence"/>
</dbReference>
<proteinExistence type="predicted"/>